<feature type="domain" description="C2H2-type" evidence="8">
    <location>
        <begin position="362"/>
        <end position="390"/>
    </location>
</feature>
<evidence type="ECO:0000256" key="7">
    <source>
        <dbReference type="SAM" id="MobiDB-lite"/>
    </source>
</evidence>
<evidence type="ECO:0000313" key="11">
    <source>
        <dbReference type="Proteomes" id="UP000823941"/>
    </source>
</evidence>
<evidence type="ECO:0000259" key="8">
    <source>
        <dbReference type="PROSITE" id="PS50157"/>
    </source>
</evidence>
<dbReference type="SMART" id="SM00868">
    <property type="entry name" value="zf-AD"/>
    <property type="match status" value="1"/>
</dbReference>
<evidence type="ECO:0000259" key="9">
    <source>
        <dbReference type="PROSITE" id="PS51915"/>
    </source>
</evidence>
<comment type="caution">
    <text evidence="10">The sequence shown here is derived from an EMBL/GenBank/DDBJ whole genome shotgun (WGS) entry which is preliminary data.</text>
</comment>
<dbReference type="Pfam" id="PF00096">
    <property type="entry name" value="zf-C2H2"/>
    <property type="match status" value="1"/>
</dbReference>
<dbReference type="InterPro" id="IPR013087">
    <property type="entry name" value="Znf_C2H2_type"/>
</dbReference>
<evidence type="ECO:0000313" key="10">
    <source>
        <dbReference type="EMBL" id="KAG7298476.1"/>
    </source>
</evidence>
<dbReference type="Gene3D" id="3.40.1800.20">
    <property type="match status" value="1"/>
</dbReference>
<evidence type="ECO:0000256" key="5">
    <source>
        <dbReference type="PROSITE-ProRule" id="PRU00042"/>
    </source>
</evidence>
<sequence>MADTANKWNCCRTCLSDKCLNAIFYIPGAETVYTETILTVTGVKVELNDNLPQTMCTDCIDFTNSVIKFRTKCKDAQETLKQCHNQQMHIKTEATNVNTEIEQVATINITLDTNSDSNLAQFVINSHFIHDDIKKSEDDDVDDGDDNMREIPEFLSEADLQNDDQKKHDVGSKKSVKTTRSGKTIRTKRKVKEKHIKENDENNQVTNKLCRRRKVVQNESIECEFCHKILTSKLSLRNHYKIHTGFDVICEHCGKKFISQRLLLMHCRARHGYEKTDKCSYCDYRASNAEQVKIHERLHTGEKPFCCAHCGAAFHRRSSYLQHVAIHLPEKSVQCDQCHARFKSVTLMRIHKNRHRQPQYSYKCYICNNSFARKRNVVRHLQRIHAVTSATHEIERVPLDGSSWQFQQRPPDGVGSV</sequence>
<dbReference type="Pfam" id="PF07776">
    <property type="entry name" value="zf-AD"/>
    <property type="match status" value="1"/>
</dbReference>
<evidence type="ECO:0000256" key="2">
    <source>
        <dbReference type="ARBA" id="ARBA00022737"/>
    </source>
</evidence>
<protein>
    <submittedName>
        <fullName evidence="10">Uncharacterized protein</fullName>
    </submittedName>
</protein>
<dbReference type="PROSITE" id="PS50157">
    <property type="entry name" value="ZINC_FINGER_C2H2_2"/>
    <property type="match status" value="5"/>
</dbReference>
<dbReference type="EMBL" id="JAHIBW010000024">
    <property type="protein sequence ID" value="KAG7298476.1"/>
    <property type="molecule type" value="Genomic_DNA"/>
</dbReference>
<feature type="domain" description="C2H2-type" evidence="8">
    <location>
        <begin position="277"/>
        <end position="304"/>
    </location>
</feature>
<name>A0ABQ7PZR7_PLUXY</name>
<keyword evidence="3 5" id="KW-0863">Zinc-finger</keyword>
<dbReference type="SUPFAM" id="SSF57667">
    <property type="entry name" value="beta-beta-alpha zinc fingers"/>
    <property type="match status" value="4"/>
</dbReference>
<dbReference type="InterPro" id="IPR012934">
    <property type="entry name" value="Znf_AD"/>
</dbReference>
<feature type="binding site" evidence="6">
    <location>
        <position position="14"/>
    </location>
    <ligand>
        <name>Zn(2+)</name>
        <dbReference type="ChEBI" id="CHEBI:29105"/>
    </ligand>
</feature>
<feature type="binding site" evidence="6">
    <location>
        <position position="56"/>
    </location>
    <ligand>
        <name>Zn(2+)</name>
        <dbReference type="ChEBI" id="CHEBI:29105"/>
    </ligand>
</feature>
<feature type="domain" description="C2H2-type" evidence="8">
    <location>
        <begin position="248"/>
        <end position="276"/>
    </location>
</feature>
<evidence type="ECO:0000256" key="4">
    <source>
        <dbReference type="ARBA" id="ARBA00022833"/>
    </source>
</evidence>
<accession>A0ABQ7PZR7</accession>
<evidence type="ECO:0000256" key="1">
    <source>
        <dbReference type="ARBA" id="ARBA00022723"/>
    </source>
</evidence>
<feature type="binding site" evidence="6">
    <location>
        <position position="59"/>
    </location>
    <ligand>
        <name>Zn(2+)</name>
        <dbReference type="ChEBI" id="CHEBI:29105"/>
    </ligand>
</feature>
<dbReference type="Proteomes" id="UP000823941">
    <property type="component" value="Chromosome 24"/>
</dbReference>
<dbReference type="PANTHER" id="PTHR24379:SF121">
    <property type="entry name" value="C2H2-TYPE DOMAIN-CONTAINING PROTEIN"/>
    <property type="match status" value="1"/>
</dbReference>
<keyword evidence="4 6" id="KW-0862">Zinc</keyword>
<dbReference type="SMART" id="SM00355">
    <property type="entry name" value="ZnF_C2H2"/>
    <property type="match status" value="6"/>
</dbReference>
<dbReference type="SUPFAM" id="SSF57716">
    <property type="entry name" value="Glucocorticoid receptor-like (DNA-binding domain)"/>
    <property type="match status" value="1"/>
</dbReference>
<feature type="compositionally biased region" description="Basic and acidic residues" evidence="7">
    <location>
        <begin position="163"/>
        <end position="172"/>
    </location>
</feature>
<keyword evidence="1 6" id="KW-0479">Metal-binding</keyword>
<feature type="domain" description="C2H2-type" evidence="8">
    <location>
        <begin position="221"/>
        <end position="245"/>
    </location>
</feature>
<evidence type="ECO:0000256" key="3">
    <source>
        <dbReference type="ARBA" id="ARBA00022771"/>
    </source>
</evidence>
<dbReference type="InterPro" id="IPR036236">
    <property type="entry name" value="Znf_C2H2_sf"/>
</dbReference>
<keyword evidence="11" id="KW-1185">Reference proteome</keyword>
<feature type="domain" description="C2H2-type" evidence="8">
    <location>
        <begin position="305"/>
        <end position="332"/>
    </location>
</feature>
<dbReference type="PROSITE" id="PS00028">
    <property type="entry name" value="ZINC_FINGER_C2H2_1"/>
    <property type="match status" value="4"/>
</dbReference>
<feature type="domain" description="ZAD" evidence="9">
    <location>
        <begin position="9"/>
        <end position="83"/>
    </location>
</feature>
<keyword evidence="2" id="KW-0677">Repeat</keyword>
<proteinExistence type="predicted"/>
<feature type="binding site" evidence="6">
    <location>
        <position position="11"/>
    </location>
    <ligand>
        <name>Zn(2+)</name>
        <dbReference type="ChEBI" id="CHEBI:29105"/>
    </ligand>
</feature>
<organism evidence="10 11">
    <name type="scientific">Plutella xylostella</name>
    <name type="common">Diamondback moth</name>
    <name type="synonym">Plutella maculipennis</name>
    <dbReference type="NCBI Taxonomy" id="51655"/>
    <lineage>
        <taxon>Eukaryota</taxon>
        <taxon>Metazoa</taxon>
        <taxon>Ecdysozoa</taxon>
        <taxon>Arthropoda</taxon>
        <taxon>Hexapoda</taxon>
        <taxon>Insecta</taxon>
        <taxon>Pterygota</taxon>
        <taxon>Neoptera</taxon>
        <taxon>Endopterygota</taxon>
        <taxon>Lepidoptera</taxon>
        <taxon>Glossata</taxon>
        <taxon>Ditrysia</taxon>
        <taxon>Yponomeutoidea</taxon>
        <taxon>Plutellidae</taxon>
        <taxon>Plutella</taxon>
    </lineage>
</organism>
<evidence type="ECO:0000256" key="6">
    <source>
        <dbReference type="PROSITE-ProRule" id="PRU01263"/>
    </source>
</evidence>
<gene>
    <name evidence="10" type="ORF">JYU34_018106</name>
</gene>
<dbReference type="PROSITE" id="PS51915">
    <property type="entry name" value="ZAD"/>
    <property type="match status" value="1"/>
</dbReference>
<reference evidence="10 11" key="1">
    <citation type="submission" date="2021-06" db="EMBL/GenBank/DDBJ databases">
        <title>A haploid diamondback moth (Plutella xylostella L.) genome assembly resolves 31 chromosomes and identifies a diamide resistance mutation.</title>
        <authorList>
            <person name="Ward C.M."/>
            <person name="Perry K.D."/>
            <person name="Baker G."/>
            <person name="Powis K."/>
            <person name="Heckel D.G."/>
            <person name="Baxter S.W."/>
        </authorList>
    </citation>
    <scope>NUCLEOTIDE SEQUENCE [LARGE SCALE GENOMIC DNA]</scope>
    <source>
        <strain evidence="10 11">LV</strain>
        <tissue evidence="10">Single pupa</tissue>
    </source>
</reference>
<feature type="region of interest" description="Disordered" evidence="7">
    <location>
        <begin position="155"/>
        <end position="192"/>
    </location>
</feature>
<feature type="compositionally biased region" description="Basic residues" evidence="7">
    <location>
        <begin position="183"/>
        <end position="192"/>
    </location>
</feature>
<dbReference type="Gene3D" id="3.30.160.60">
    <property type="entry name" value="Classic Zinc Finger"/>
    <property type="match status" value="4"/>
</dbReference>
<dbReference type="PANTHER" id="PTHR24379">
    <property type="entry name" value="KRAB AND ZINC FINGER DOMAIN-CONTAINING"/>
    <property type="match status" value="1"/>
</dbReference>